<reference evidence="1 2" key="1">
    <citation type="submission" date="2019-12" db="EMBL/GenBank/DDBJ databases">
        <title>Complete genome sequence of Microcystis aeruginosa strain FD4.</title>
        <authorList>
            <person name="Urakawa H."/>
        </authorList>
    </citation>
    <scope>NUCLEOTIDE SEQUENCE [LARGE SCALE GENOMIC DNA]</scope>
    <source>
        <strain evidence="1 2">FD4</strain>
    </source>
</reference>
<evidence type="ECO:0000313" key="2">
    <source>
        <dbReference type="Proteomes" id="UP000438345"/>
    </source>
</evidence>
<proteinExistence type="predicted"/>
<sequence>MNQPYYFPQKSREEIEAMFELSDLKQTRVYQEALAEGEERGLEPIH</sequence>
<name>A0A857D6D4_MICAE</name>
<dbReference type="AlphaFoldDB" id="A0A857D6D4"/>
<dbReference type="Proteomes" id="UP000438345">
    <property type="component" value="Chromosome"/>
</dbReference>
<organism evidence="1 2">
    <name type="scientific">Microcystis aeruginosa FD4</name>
    <dbReference type="NCBI Taxonomy" id="2686288"/>
    <lineage>
        <taxon>Bacteria</taxon>
        <taxon>Bacillati</taxon>
        <taxon>Cyanobacteriota</taxon>
        <taxon>Cyanophyceae</taxon>
        <taxon>Oscillatoriophycideae</taxon>
        <taxon>Chroococcales</taxon>
        <taxon>Microcystaceae</taxon>
        <taxon>Microcystis</taxon>
    </lineage>
</organism>
<accession>A0A857D6D4</accession>
<gene>
    <name evidence="1" type="ORF">GQR42_19475</name>
</gene>
<dbReference type="EMBL" id="CP046973">
    <property type="protein sequence ID" value="QGZ91364.1"/>
    <property type="molecule type" value="Genomic_DNA"/>
</dbReference>
<protein>
    <submittedName>
        <fullName evidence="1">Uncharacterized protein</fullName>
    </submittedName>
</protein>
<evidence type="ECO:0000313" key="1">
    <source>
        <dbReference type="EMBL" id="QGZ91364.1"/>
    </source>
</evidence>